<dbReference type="PANTHER" id="PTHR21716">
    <property type="entry name" value="TRANSMEMBRANE PROTEIN"/>
    <property type="match status" value="1"/>
</dbReference>
<feature type="transmembrane region" description="Helical" evidence="8">
    <location>
        <begin position="246"/>
        <end position="269"/>
    </location>
</feature>
<dbReference type="AlphaFoldDB" id="A0A1H0VA25"/>
<evidence type="ECO:0000256" key="8">
    <source>
        <dbReference type="SAM" id="Phobius"/>
    </source>
</evidence>
<evidence type="ECO:0000256" key="7">
    <source>
        <dbReference type="ARBA" id="ARBA00023136"/>
    </source>
</evidence>
<feature type="transmembrane region" description="Helical" evidence="8">
    <location>
        <begin position="192"/>
        <end position="214"/>
    </location>
</feature>
<name>A0A1H0VA25_SELRU</name>
<keyword evidence="4" id="KW-1003">Cell membrane</keyword>
<protein>
    <submittedName>
        <fullName evidence="9">Predicted PurR-regulated permease PerM</fullName>
    </submittedName>
</protein>
<dbReference type="Proteomes" id="UP000182412">
    <property type="component" value="Unassembled WGS sequence"/>
</dbReference>
<keyword evidence="7 8" id="KW-0472">Membrane</keyword>
<accession>A0A1H0VA25</accession>
<reference evidence="9 10" key="1">
    <citation type="submission" date="2016-10" db="EMBL/GenBank/DDBJ databases">
        <authorList>
            <person name="de Groot N.N."/>
        </authorList>
    </citation>
    <scope>NUCLEOTIDE SEQUENCE [LARGE SCALE GENOMIC DNA]</scope>
    <source>
        <strain evidence="9 10">S137</strain>
    </source>
</reference>
<feature type="transmembrane region" description="Helical" evidence="8">
    <location>
        <begin position="58"/>
        <end position="83"/>
    </location>
</feature>
<sequence>MSIKKYRTSILLALTFTVLLSAFWYLPQLAFIIFISLLLQLLLLPITDKLARKITRALAAGFVLLCFIGLALLILTLVSQSFIPTFSRFVTDFPQLTEQVQNIPWLKESDFLQGQMDDIWAEMKNASTEVLKSSLTLLLSFFSKAIDLVIIIFVTFYLLKDGEQIKRFIASLFPTRDYGRVMHLFNRILSALRTYICSQLIICCITAVIVFLYFTIRNLPYASVFAVVSGICEFIPVLGPTVASAFGTLLTATVDPLVALQTAGFYLILTQVNHNFVYPTLIGKSLNLHPIAIILGIVLGGELLGAAGMFLAVPFIVICKLVIEDIYKDRVNIRQKEQESRWLAKKNEAK</sequence>
<feature type="transmembrane region" description="Helical" evidence="8">
    <location>
        <begin position="220"/>
        <end position="239"/>
    </location>
</feature>
<evidence type="ECO:0000256" key="1">
    <source>
        <dbReference type="ARBA" id="ARBA00004651"/>
    </source>
</evidence>
<dbReference type="InterPro" id="IPR002549">
    <property type="entry name" value="AI-2E-like"/>
</dbReference>
<dbReference type="OrthoDB" id="9793390at2"/>
<evidence type="ECO:0000256" key="6">
    <source>
        <dbReference type="ARBA" id="ARBA00022989"/>
    </source>
</evidence>
<evidence type="ECO:0000313" key="10">
    <source>
        <dbReference type="Proteomes" id="UP000182412"/>
    </source>
</evidence>
<evidence type="ECO:0000313" key="9">
    <source>
        <dbReference type="EMBL" id="SDP75204.1"/>
    </source>
</evidence>
<dbReference type="GO" id="GO:0005886">
    <property type="term" value="C:plasma membrane"/>
    <property type="evidence" value="ECO:0007669"/>
    <property type="project" value="UniProtKB-SubCell"/>
</dbReference>
<feature type="transmembrane region" description="Helical" evidence="8">
    <location>
        <begin position="30"/>
        <end position="46"/>
    </location>
</feature>
<gene>
    <name evidence="9" type="ORF">SAMN05216366_1486</name>
</gene>
<evidence type="ECO:0000256" key="3">
    <source>
        <dbReference type="ARBA" id="ARBA00022448"/>
    </source>
</evidence>
<comment type="subcellular location">
    <subcellularLocation>
        <location evidence="1">Cell membrane</location>
        <topology evidence="1">Multi-pass membrane protein</topology>
    </subcellularLocation>
</comment>
<evidence type="ECO:0000256" key="5">
    <source>
        <dbReference type="ARBA" id="ARBA00022692"/>
    </source>
</evidence>
<dbReference type="EMBL" id="FNJQ01000048">
    <property type="protein sequence ID" value="SDP75204.1"/>
    <property type="molecule type" value="Genomic_DNA"/>
</dbReference>
<dbReference type="RefSeq" id="WP_074573513.1">
    <property type="nucleotide sequence ID" value="NZ_FNJQ01000048.1"/>
</dbReference>
<keyword evidence="6 8" id="KW-1133">Transmembrane helix</keyword>
<comment type="similarity">
    <text evidence="2">Belongs to the autoinducer-2 exporter (AI-2E) (TC 2.A.86) family.</text>
</comment>
<proteinExistence type="inferred from homology"/>
<feature type="transmembrane region" description="Helical" evidence="8">
    <location>
        <begin position="289"/>
        <end position="318"/>
    </location>
</feature>
<dbReference type="Pfam" id="PF01594">
    <property type="entry name" value="AI-2E_transport"/>
    <property type="match status" value="1"/>
</dbReference>
<dbReference type="PANTHER" id="PTHR21716:SF53">
    <property type="entry name" value="PERMEASE PERM-RELATED"/>
    <property type="match status" value="1"/>
</dbReference>
<dbReference type="GO" id="GO:0055085">
    <property type="term" value="P:transmembrane transport"/>
    <property type="evidence" value="ECO:0007669"/>
    <property type="project" value="TreeGrafter"/>
</dbReference>
<evidence type="ECO:0000256" key="2">
    <source>
        <dbReference type="ARBA" id="ARBA00009773"/>
    </source>
</evidence>
<evidence type="ECO:0000256" key="4">
    <source>
        <dbReference type="ARBA" id="ARBA00022475"/>
    </source>
</evidence>
<keyword evidence="5 8" id="KW-0812">Transmembrane</keyword>
<keyword evidence="3" id="KW-0813">Transport</keyword>
<organism evidence="9 10">
    <name type="scientific">Selenomonas ruminantium</name>
    <dbReference type="NCBI Taxonomy" id="971"/>
    <lineage>
        <taxon>Bacteria</taxon>
        <taxon>Bacillati</taxon>
        <taxon>Bacillota</taxon>
        <taxon>Negativicutes</taxon>
        <taxon>Selenomonadales</taxon>
        <taxon>Selenomonadaceae</taxon>
        <taxon>Selenomonas</taxon>
    </lineage>
</organism>
<feature type="transmembrane region" description="Helical" evidence="8">
    <location>
        <begin position="137"/>
        <end position="159"/>
    </location>
</feature>